<dbReference type="PANTHER" id="PTHR43479">
    <property type="entry name" value="ACREF/ENVCD OPERON REPRESSOR-RELATED"/>
    <property type="match status" value="1"/>
</dbReference>
<sequence>MENDHVTADGRKQAIIDAAYSLFGTVGFANTSMKDIAKKAGVAQGLIIYYFQSKDGLLVTIVREWMIGRGIPDALKYLEGITDSDELLLKAFEHVVKFRRDNPQWFTLLISLWLESRRSADLSTQLKNVYSEMRSGAARVVSRAFPDWNSEQIDAFSCVFQAMLDGLTLQTDFEDTELTHFVNNGLSGVKWLTAGRANS</sequence>
<reference evidence="7 8" key="1">
    <citation type="submission" date="2021-02" db="EMBL/GenBank/DDBJ databases">
        <title>Alicyclobacillus curvatus sp. nov. and Alicyclobacillus mengziensis sp. nov., two acidophilic bacteria isolated from acid mine drainage.</title>
        <authorList>
            <person name="Huang Y."/>
        </authorList>
    </citation>
    <scope>NUCLEOTIDE SEQUENCE [LARGE SCALE GENOMIC DNA]</scope>
    <source>
        <strain evidence="7 8">S30H14</strain>
    </source>
</reference>
<evidence type="ECO:0000259" key="6">
    <source>
        <dbReference type="PROSITE" id="PS50977"/>
    </source>
</evidence>
<dbReference type="Gene3D" id="1.10.357.10">
    <property type="entry name" value="Tetracycline Repressor, domain 2"/>
    <property type="match status" value="1"/>
</dbReference>
<gene>
    <name evidence="7" type="ORF">JZ786_20250</name>
</gene>
<evidence type="ECO:0000256" key="4">
    <source>
        <dbReference type="ARBA" id="ARBA00023163"/>
    </source>
</evidence>
<dbReference type="Proteomes" id="UP000663505">
    <property type="component" value="Chromosome"/>
</dbReference>
<dbReference type="PROSITE" id="PS50977">
    <property type="entry name" value="HTH_TETR_2"/>
    <property type="match status" value="1"/>
</dbReference>
<dbReference type="Pfam" id="PF13977">
    <property type="entry name" value="TetR_C_6"/>
    <property type="match status" value="1"/>
</dbReference>
<keyword evidence="1" id="KW-0678">Repressor</keyword>
<dbReference type="AlphaFoldDB" id="A0A9X7Z6X8"/>
<keyword evidence="2" id="KW-0805">Transcription regulation</keyword>
<keyword evidence="3 5" id="KW-0238">DNA-binding</keyword>
<evidence type="ECO:0000313" key="8">
    <source>
        <dbReference type="Proteomes" id="UP000663505"/>
    </source>
</evidence>
<feature type="DNA-binding region" description="H-T-H motif" evidence="5">
    <location>
        <begin position="32"/>
        <end position="51"/>
    </location>
</feature>
<evidence type="ECO:0000256" key="5">
    <source>
        <dbReference type="PROSITE-ProRule" id="PRU00335"/>
    </source>
</evidence>
<dbReference type="SUPFAM" id="SSF48498">
    <property type="entry name" value="Tetracyclin repressor-like, C-terminal domain"/>
    <property type="match status" value="1"/>
</dbReference>
<evidence type="ECO:0000313" key="7">
    <source>
        <dbReference type="EMBL" id="QSO46745.1"/>
    </source>
</evidence>
<accession>A0A9X7Z6X8</accession>
<dbReference type="InterPro" id="IPR036271">
    <property type="entry name" value="Tet_transcr_reg_TetR-rel_C_sf"/>
</dbReference>
<dbReference type="EMBL" id="CP071182">
    <property type="protein sequence ID" value="QSO46745.1"/>
    <property type="molecule type" value="Genomic_DNA"/>
</dbReference>
<dbReference type="PANTHER" id="PTHR43479:SF11">
    <property type="entry name" value="ACREF_ENVCD OPERON REPRESSOR-RELATED"/>
    <property type="match status" value="1"/>
</dbReference>
<organism evidence="7 8">
    <name type="scientific">Alicyclobacillus mengziensis</name>
    <dbReference type="NCBI Taxonomy" id="2931921"/>
    <lineage>
        <taxon>Bacteria</taxon>
        <taxon>Bacillati</taxon>
        <taxon>Bacillota</taxon>
        <taxon>Bacilli</taxon>
        <taxon>Bacillales</taxon>
        <taxon>Alicyclobacillaceae</taxon>
        <taxon>Alicyclobacillus</taxon>
    </lineage>
</organism>
<dbReference type="InterPro" id="IPR050624">
    <property type="entry name" value="HTH-type_Tx_Regulator"/>
</dbReference>
<dbReference type="RefSeq" id="WP_206656109.1">
    <property type="nucleotide sequence ID" value="NZ_CP071182.1"/>
</dbReference>
<keyword evidence="8" id="KW-1185">Reference proteome</keyword>
<evidence type="ECO:0000256" key="1">
    <source>
        <dbReference type="ARBA" id="ARBA00022491"/>
    </source>
</evidence>
<protein>
    <submittedName>
        <fullName evidence="7">TetR/AcrR family transcriptional regulator</fullName>
    </submittedName>
</protein>
<name>A0A9X7Z6X8_9BACL</name>
<dbReference type="InterPro" id="IPR039538">
    <property type="entry name" value="BetI_C"/>
</dbReference>
<dbReference type="KEGG" id="afx:JZ786_20250"/>
<proteinExistence type="predicted"/>
<dbReference type="InterPro" id="IPR009057">
    <property type="entry name" value="Homeodomain-like_sf"/>
</dbReference>
<dbReference type="InterPro" id="IPR001647">
    <property type="entry name" value="HTH_TetR"/>
</dbReference>
<dbReference type="GO" id="GO:0003677">
    <property type="term" value="F:DNA binding"/>
    <property type="evidence" value="ECO:0007669"/>
    <property type="project" value="UniProtKB-UniRule"/>
</dbReference>
<keyword evidence="4" id="KW-0804">Transcription</keyword>
<feature type="domain" description="HTH tetR-type" evidence="6">
    <location>
        <begin position="9"/>
        <end position="69"/>
    </location>
</feature>
<evidence type="ECO:0000256" key="3">
    <source>
        <dbReference type="ARBA" id="ARBA00023125"/>
    </source>
</evidence>
<evidence type="ECO:0000256" key="2">
    <source>
        <dbReference type="ARBA" id="ARBA00023015"/>
    </source>
</evidence>
<dbReference type="Pfam" id="PF00440">
    <property type="entry name" value="TetR_N"/>
    <property type="match status" value="1"/>
</dbReference>
<dbReference type="PRINTS" id="PR00455">
    <property type="entry name" value="HTHTETR"/>
</dbReference>
<dbReference type="SUPFAM" id="SSF46689">
    <property type="entry name" value="Homeodomain-like"/>
    <property type="match status" value="1"/>
</dbReference>